<dbReference type="Proteomes" id="UP000077521">
    <property type="component" value="Unassembled WGS sequence"/>
</dbReference>
<dbReference type="EMBL" id="LWDF02000508">
    <property type="protein sequence ID" value="KAE8245421.1"/>
    <property type="molecule type" value="Genomic_DNA"/>
</dbReference>
<dbReference type="GO" id="GO:0000785">
    <property type="term" value="C:chromatin"/>
    <property type="evidence" value="ECO:0007669"/>
    <property type="project" value="TreeGrafter"/>
</dbReference>
<feature type="domain" description="JmjC" evidence="1">
    <location>
        <begin position="1"/>
        <end position="113"/>
    </location>
</feature>
<keyword evidence="3" id="KW-1185">Reference proteome</keyword>
<dbReference type="PANTHER" id="PTHR10694">
    <property type="entry name" value="LYSINE-SPECIFIC DEMETHYLASE"/>
    <property type="match status" value="1"/>
</dbReference>
<dbReference type="PROSITE" id="PS51184">
    <property type="entry name" value="JMJC"/>
    <property type="match status" value="1"/>
</dbReference>
<gene>
    <name evidence="2" type="ORF">A4X13_0g5931</name>
</gene>
<dbReference type="GO" id="GO:0032454">
    <property type="term" value="F:histone H3K9 demethylase activity"/>
    <property type="evidence" value="ECO:0007669"/>
    <property type="project" value="TreeGrafter"/>
</dbReference>
<protein>
    <recommendedName>
        <fullName evidence="1">JmjC domain-containing protein</fullName>
    </recommendedName>
</protein>
<reference evidence="2" key="2">
    <citation type="journal article" date="2019" name="IMA Fungus">
        <title>Genome sequencing and comparison of five Tilletia species to identify candidate genes for the detection of regulated species infecting wheat.</title>
        <authorList>
            <person name="Nguyen H.D.T."/>
            <person name="Sultana T."/>
            <person name="Kesanakurti P."/>
            <person name="Hambleton S."/>
        </authorList>
    </citation>
    <scope>NUCLEOTIDE SEQUENCE</scope>
    <source>
        <strain evidence="2">DAOMC 236416</strain>
    </source>
</reference>
<dbReference type="Gene3D" id="2.60.120.650">
    <property type="entry name" value="Cupin"/>
    <property type="match status" value="1"/>
</dbReference>
<dbReference type="Pfam" id="PF02373">
    <property type="entry name" value="JmjC"/>
    <property type="match status" value="1"/>
</dbReference>
<organism evidence="2 3">
    <name type="scientific">Tilletia indica</name>
    <dbReference type="NCBI Taxonomy" id="43049"/>
    <lineage>
        <taxon>Eukaryota</taxon>
        <taxon>Fungi</taxon>
        <taxon>Dikarya</taxon>
        <taxon>Basidiomycota</taxon>
        <taxon>Ustilaginomycotina</taxon>
        <taxon>Exobasidiomycetes</taxon>
        <taxon>Tilletiales</taxon>
        <taxon>Tilletiaceae</taxon>
        <taxon>Tilletia</taxon>
    </lineage>
</organism>
<dbReference type="GO" id="GO:0051864">
    <property type="term" value="F:histone H3K36 demethylase activity"/>
    <property type="evidence" value="ECO:0007669"/>
    <property type="project" value="TreeGrafter"/>
</dbReference>
<sequence>MSAVLLRLVPNPRLKFPLMPTLQLKPTRACPDWNRTAPPSRKRSQCLIGTPLLNGRDNSLTTLKPVQHAGELAITNPYGYHSGYNLGFNCAESVNFALDIWSEIGRNAGFCKCRTDSLLSISSRSVTPTDMLLPSSLPSWIGAAGTRSARYGDGSGRCVKTTARERQHRP</sequence>
<name>A0A8T8SR95_9BASI</name>
<dbReference type="GO" id="GO:0010468">
    <property type="term" value="P:regulation of gene expression"/>
    <property type="evidence" value="ECO:0007669"/>
    <property type="project" value="TreeGrafter"/>
</dbReference>
<evidence type="ECO:0000313" key="2">
    <source>
        <dbReference type="EMBL" id="KAE8245421.1"/>
    </source>
</evidence>
<evidence type="ECO:0000259" key="1">
    <source>
        <dbReference type="PROSITE" id="PS51184"/>
    </source>
</evidence>
<dbReference type="InterPro" id="IPR003347">
    <property type="entry name" value="JmjC_dom"/>
</dbReference>
<evidence type="ECO:0000313" key="3">
    <source>
        <dbReference type="Proteomes" id="UP000077521"/>
    </source>
</evidence>
<accession>A0A8T8SR95</accession>
<dbReference type="SUPFAM" id="SSF51197">
    <property type="entry name" value="Clavaminate synthase-like"/>
    <property type="match status" value="1"/>
</dbReference>
<dbReference type="GO" id="GO:0005634">
    <property type="term" value="C:nucleus"/>
    <property type="evidence" value="ECO:0007669"/>
    <property type="project" value="TreeGrafter"/>
</dbReference>
<comment type="caution">
    <text evidence="2">The sequence shown here is derived from an EMBL/GenBank/DDBJ whole genome shotgun (WGS) entry which is preliminary data.</text>
</comment>
<dbReference type="PANTHER" id="PTHR10694:SF7">
    <property type="entry name" value="[HISTONE H3]-TRIMETHYL-L-LYSINE(9) DEMETHYLASE"/>
    <property type="match status" value="1"/>
</dbReference>
<reference evidence="2" key="1">
    <citation type="submission" date="2016-04" db="EMBL/GenBank/DDBJ databases">
        <authorList>
            <person name="Nguyen H.D."/>
            <person name="Samba Siva P."/>
            <person name="Cullis J."/>
            <person name="Levesque C.A."/>
            <person name="Hambleton S."/>
        </authorList>
    </citation>
    <scope>NUCLEOTIDE SEQUENCE</scope>
    <source>
        <strain evidence="2">DAOMC 236416</strain>
    </source>
</reference>
<dbReference type="AlphaFoldDB" id="A0A8T8SR95"/>
<proteinExistence type="predicted"/>